<sequence length="329" mass="37569">MIGLQQVQDVLERVLGERAMPFHNAFWRGKNREELVNTRVHNLPLFVPGNPGESHILSGLQKGKEGNKMISAYFSLARAKDEDLAILQRWIADGCPEQGSAQNYKVMEFTKSKATTVGDDKHVEYWRAIDIFFLPGLASSETLPHVITMHGKAFEEWIASEITGEDPSRWPTFLANKKVIESYSYIRHHQRRLIREYYGDLQENIFDSLWKFGGSLLPEDPQSMALPEHRMNGILDWFNWVPYLVATLNDPGVEEIDINLARAWQLGIIADGLLRTDDERPEGDRMPISDFSNDDPDLFSRVAAKYQHADKAMLVAEMVRRAKEWGALG</sequence>
<gene>
    <name evidence="1" type="ORF">J2X78_000448</name>
</gene>
<organism evidence="1 2">
    <name type="scientific">Pedobacter africanus</name>
    <dbReference type="NCBI Taxonomy" id="151894"/>
    <lineage>
        <taxon>Bacteria</taxon>
        <taxon>Pseudomonadati</taxon>
        <taxon>Bacteroidota</taxon>
        <taxon>Sphingobacteriia</taxon>
        <taxon>Sphingobacteriales</taxon>
        <taxon>Sphingobacteriaceae</taxon>
        <taxon>Pedobacter</taxon>
    </lineage>
</organism>
<proteinExistence type="predicted"/>
<dbReference type="Proteomes" id="UP001246858">
    <property type="component" value="Unassembled WGS sequence"/>
</dbReference>
<comment type="caution">
    <text evidence="1">The sequence shown here is derived from an EMBL/GenBank/DDBJ whole genome shotgun (WGS) entry which is preliminary data.</text>
</comment>
<evidence type="ECO:0000313" key="1">
    <source>
        <dbReference type="EMBL" id="MDR6781896.1"/>
    </source>
</evidence>
<name>A0ACC6KRQ7_9SPHI</name>
<accession>A0ACC6KRQ7</accession>
<reference evidence="1" key="1">
    <citation type="submission" date="2023-07" db="EMBL/GenBank/DDBJ databases">
        <title>Sorghum-associated microbial communities from plants grown in Nebraska, USA.</title>
        <authorList>
            <person name="Schachtman D."/>
        </authorList>
    </citation>
    <scope>NUCLEOTIDE SEQUENCE</scope>
    <source>
        <strain evidence="1">2697</strain>
    </source>
</reference>
<evidence type="ECO:0000313" key="2">
    <source>
        <dbReference type="Proteomes" id="UP001246858"/>
    </source>
</evidence>
<protein>
    <submittedName>
        <fullName evidence="1">Uncharacterized protein</fullName>
    </submittedName>
</protein>
<dbReference type="EMBL" id="JAVDTF010000001">
    <property type="protein sequence ID" value="MDR6781896.1"/>
    <property type="molecule type" value="Genomic_DNA"/>
</dbReference>
<keyword evidence="2" id="KW-1185">Reference proteome</keyword>